<dbReference type="EMBL" id="BAAARN010000003">
    <property type="protein sequence ID" value="GAA2737692.1"/>
    <property type="molecule type" value="Genomic_DNA"/>
</dbReference>
<evidence type="ECO:0000256" key="2">
    <source>
        <dbReference type="ARBA" id="ARBA00022475"/>
    </source>
</evidence>
<evidence type="ECO:0000256" key="7">
    <source>
        <dbReference type="SAM" id="Phobius"/>
    </source>
</evidence>
<feature type="region of interest" description="Disordered" evidence="6">
    <location>
        <begin position="182"/>
        <end position="203"/>
    </location>
</feature>
<evidence type="ECO:0000313" key="9">
    <source>
        <dbReference type="EMBL" id="GAA2737692.1"/>
    </source>
</evidence>
<evidence type="ECO:0000259" key="8">
    <source>
        <dbReference type="Pfam" id="PF06271"/>
    </source>
</evidence>
<evidence type="ECO:0000313" key="10">
    <source>
        <dbReference type="Proteomes" id="UP001501326"/>
    </source>
</evidence>
<evidence type="ECO:0000256" key="3">
    <source>
        <dbReference type="ARBA" id="ARBA00022692"/>
    </source>
</evidence>
<evidence type="ECO:0000256" key="6">
    <source>
        <dbReference type="SAM" id="MobiDB-lite"/>
    </source>
</evidence>
<keyword evidence="4 7" id="KW-1133">Transmembrane helix</keyword>
<keyword evidence="2" id="KW-1003">Cell membrane</keyword>
<evidence type="ECO:0000256" key="1">
    <source>
        <dbReference type="ARBA" id="ARBA00004651"/>
    </source>
</evidence>
<dbReference type="Proteomes" id="UP001501326">
    <property type="component" value="Unassembled WGS sequence"/>
</dbReference>
<evidence type="ECO:0000256" key="5">
    <source>
        <dbReference type="ARBA" id="ARBA00023136"/>
    </source>
</evidence>
<organism evidence="9 10">
    <name type="scientific">Pedococcus aerophilus</name>
    <dbReference type="NCBI Taxonomy" id="436356"/>
    <lineage>
        <taxon>Bacteria</taxon>
        <taxon>Bacillati</taxon>
        <taxon>Actinomycetota</taxon>
        <taxon>Actinomycetes</taxon>
        <taxon>Micrococcales</taxon>
        <taxon>Intrasporangiaceae</taxon>
        <taxon>Pedococcus</taxon>
    </lineage>
</organism>
<dbReference type="InterPro" id="IPR051791">
    <property type="entry name" value="Pra-immunoreactive"/>
</dbReference>
<feature type="domain" description="RDD" evidence="8">
    <location>
        <begin position="22"/>
        <end position="168"/>
    </location>
</feature>
<keyword evidence="10" id="KW-1185">Reference proteome</keyword>
<feature type="transmembrane region" description="Helical" evidence="7">
    <location>
        <begin position="76"/>
        <end position="98"/>
    </location>
</feature>
<sequence>MSEHEQLTTANGVVSGHWVPMAGWGRRVAARLIDEALYLVALTPYFVGWFVLAGALPGLTVVSTNPPSSSSSVDLGTLLLATGLMLLGSVLALVAFIWNRVIQQGRTGQSIGKSALSLHLVSATSGTPIGAGTSFLRELAHVLDGFFYLGYLWPLWDRQKQTFADKIVGSVVAHAVAAPGPAPAPAPGAGDTAPGQLPGSLPA</sequence>
<dbReference type="RefSeq" id="WP_344194049.1">
    <property type="nucleotide sequence ID" value="NZ_BAAARN010000003.1"/>
</dbReference>
<dbReference type="InterPro" id="IPR010432">
    <property type="entry name" value="RDD"/>
</dbReference>
<accession>A0ABN3US72</accession>
<gene>
    <name evidence="9" type="ORF">GCM10009867_25870</name>
</gene>
<proteinExistence type="predicted"/>
<feature type="transmembrane region" description="Helical" evidence="7">
    <location>
        <begin position="36"/>
        <end position="56"/>
    </location>
</feature>
<evidence type="ECO:0000256" key="4">
    <source>
        <dbReference type="ARBA" id="ARBA00022989"/>
    </source>
</evidence>
<comment type="caution">
    <text evidence="9">The sequence shown here is derived from an EMBL/GenBank/DDBJ whole genome shotgun (WGS) entry which is preliminary data.</text>
</comment>
<name>A0ABN3US72_9MICO</name>
<dbReference type="Pfam" id="PF06271">
    <property type="entry name" value="RDD"/>
    <property type="match status" value="1"/>
</dbReference>
<protein>
    <recommendedName>
        <fullName evidence="8">RDD domain-containing protein</fullName>
    </recommendedName>
</protein>
<comment type="subcellular location">
    <subcellularLocation>
        <location evidence="1">Cell membrane</location>
        <topology evidence="1">Multi-pass membrane protein</topology>
    </subcellularLocation>
</comment>
<keyword evidence="5 7" id="KW-0472">Membrane</keyword>
<dbReference type="PANTHER" id="PTHR36115">
    <property type="entry name" value="PROLINE-RICH ANTIGEN HOMOLOG-RELATED"/>
    <property type="match status" value="1"/>
</dbReference>
<dbReference type="PANTHER" id="PTHR36115:SF6">
    <property type="entry name" value="PROLINE-RICH ANTIGEN HOMOLOG"/>
    <property type="match status" value="1"/>
</dbReference>
<reference evidence="9 10" key="1">
    <citation type="journal article" date="2019" name="Int. J. Syst. Evol. Microbiol.">
        <title>The Global Catalogue of Microorganisms (GCM) 10K type strain sequencing project: providing services to taxonomists for standard genome sequencing and annotation.</title>
        <authorList>
            <consortium name="The Broad Institute Genomics Platform"/>
            <consortium name="The Broad Institute Genome Sequencing Center for Infectious Disease"/>
            <person name="Wu L."/>
            <person name="Ma J."/>
        </authorList>
    </citation>
    <scope>NUCLEOTIDE SEQUENCE [LARGE SCALE GENOMIC DNA]</scope>
    <source>
        <strain evidence="9 10">JCM 16378</strain>
    </source>
</reference>
<keyword evidence="3 7" id="KW-0812">Transmembrane</keyword>